<comment type="subcellular location">
    <subcellularLocation>
        <location evidence="1">Cell outer membrane</location>
    </subcellularLocation>
</comment>
<keyword evidence="3" id="KW-0732">Signal</keyword>
<evidence type="ECO:0000313" key="7">
    <source>
        <dbReference type="EMBL" id="QEC73051.1"/>
    </source>
</evidence>
<keyword evidence="4" id="KW-0472">Membrane</keyword>
<dbReference type="CDD" id="cd08977">
    <property type="entry name" value="SusD"/>
    <property type="match status" value="1"/>
</dbReference>
<dbReference type="Gene3D" id="1.25.40.390">
    <property type="match status" value="1"/>
</dbReference>
<name>A0A5B8VPJ4_9BACT</name>
<sequence length="506" mass="56660">MKKYILLIMIGGAFLLGSCSKQLDLSPVSTVSDASYWKTADQVDAFVTGIHIRFRADNAAMLYLGELRAGSYGPDPGTSGAFTGEATQGFENMWNQTLDLDNAGVSNFGGFYNNINQLNILISKLKTISFVKAEDKAYYLGIGYGMRAFYYFQLYRSWGDVVLQTQPIASFDISTLAKAASPAADVMTQIKTDIDSSLADFGDDYSFRQDKGFWSKAATRMLQAEVYLWTANRQGGKTDATIAESALTDIQKNIPTLSLLPVYGDVFTEKGNSEIIFASTNKLNESTLGFIGNFVPQASLIQNFYDSVHHMKFDATNNWGGLLRCPTRIASFRAYSDKDSRKWWNIQPAYNKNSDGSYSIAGCFMKKYAGEQSSGVRNYTNDFPIYRYADLLLLKAEAEILLGQDPTTDINLVRKRAFGDNYNAAVQGYPNQAIDADPKEAVLQERLLEFMLEGKRWYDLRSMGDQYVFEHTSLSSSQAYKLLWPIDRNALTNNRDLQQTPGYPKY</sequence>
<evidence type="ECO:0000256" key="4">
    <source>
        <dbReference type="ARBA" id="ARBA00023136"/>
    </source>
</evidence>
<dbReference type="SUPFAM" id="SSF48452">
    <property type="entry name" value="TPR-like"/>
    <property type="match status" value="1"/>
</dbReference>
<dbReference type="GO" id="GO:0009279">
    <property type="term" value="C:cell outer membrane"/>
    <property type="evidence" value="ECO:0007669"/>
    <property type="project" value="UniProtKB-SubCell"/>
</dbReference>
<dbReference type="PROSITE" id="PS51257">
    <property type="entry name" value="PROKAR_LIPOPROTEIN"/>
    <property type="match status" value="1"/>
</dbReference>
<dbReference type="KEGG" id="agi:FSB73_16565"/>
<dbReference type="NCBIfam" id="NF033072">
    <property type="entry name" value="NanU"/>
    <property type="match status" value="1"/>
</dbReference>
<dbReference type="RefSeq" id="WP_146784679.1">
    <property type="nucleotide sequence ID" value="NZ_CP042434.1"/>
</dbReference>
<dbReference type="Pfam" id="PF07980">
    <property type="entry name" value="SusD_RagB"/>
    <property type="match status" value="1"/>
</dbReference>
<accession>A0A5B8VPJ4</accession>
<feature type="domain" description="RagB/SusD" evidence="6">
    <location>
        <begin position="341"/>
        <end position="503"/>
    </location>
</feature>
<proteinExistence type="inferred from homology"/>
<gene>
    <name evidence="7" type="primary">nanU</name>
    <name evidence="7" type="ORF">FSB73_16565</name>
</gene>
<comment type="similarity">
    <text evidence="2">Belongs to the SusD family.</text>
</comment>
<keyword evidence="8" id="KW-1185">Reference proteome</keyword>
<organism evidence="7 8">
    <name type="scientific">Arachidicoccus ginsenosidivorans</name>
    <dbReference type="NCBI Taxonomy" id="496057"/>
    <lineage>
        <taxon>Bacteria</taxon>
        <taxon>Pseudomonadati</taxon>
        <taxon>Bacteroidota</taxon>
        <taxon>Chitinophagia</taxon>
        <taxon>Chitinophagales</taxon>
        <taxon>Chitinophagaceae</taxon>
        <taxon>Arachidicoccus</taxon>
    </lineage>
</organism>
<protein>
    <submittedName>
        <fullName evidence="7">SusD family outer membrane lipoprotein NanU</fullName>
    </submittedName>
</protein>
<dbReference type="Proteomes" id="UP000321291">
    <property type="component" value="Chromosome"/>
</dbReference>
<dbReference type="InterPro" id="IPR011990">
    <property type="entry name" value="TPR-like_helical_dom_sf"/>
</dbReference>
<dbReference type="AlphaFoldDB" id="A0A5B8VPJ4"/>
<evidence type="ECO:0000256" key="2">
    <source>
        <dbReference type="ARBA" id="ARBA00006275"/>
    </source>
</evidence>
<reference evidence="7 8" key="1">
    <citation type="journal article" date="2017" name="Int. J. Syst. Evol. Microbiol.">
        <title>Arachidicoccus ginsenosidivorans sp. nov., with ginsenoside-converting activity isolated from ginseng cultivating soil.</title>
        <authorList>
            <person name="Siddiqi M.Z."/>
            <person name="Aslam Z."/>
            <person name="Im W.T."/>
        </authorList>
    </citation>
    <scope>NUCLEOTIDE SEQUENCE [LARGE SCALE GENOMIC DNA]</scope>
    <source>
        <strain evidence="7 8">Gsoil 809</strain>
    </source>
</reference>
<dbReference type="EMBL" id="CP042434">
    <property type="protein sequence ID" value="QEC73051.1"/>
    <property type="molecule type" value="Genomic_DNA"/>
</dbReference>
<evidence type="ECO:0000256" key="5">
    <source>
        <dbReference type="ARBA" id="ARBA00023237"/>
    </source>
</evidence>
<evidence type="ECO:0000256" key="1">
    <source>
        <dbReference type="ARBA" id="ARBA00004442"/>
    </source>
</evidence>
<evidence type="ECO:0000259" key="6">
    <source>
        <dbReference type="Pfam" id="PF07980"/>
    </source>
</evidence>
<evidence type="ECO:0000313" key="8">
    <source>
        <dbReference type="Proteomes" id="UP000321291"/>
    </source>
</evidence>
<keyword evidence="5" id="KW-0998">Cell outer membrane</keyword>
<dbReference type="InterPro" id="IPR012944">
    <property type="entry name" value="SusD_RagB_dom"/>
</dbReference>
<keyword evidence="7" id="KW-0449">Lipoprotein</keyword>
<dbReference type="OrthoDB" id="5694214at2"/>
<evidence type="ECO:0000256" key="3">
    <source>
        <dbReference type="ARBA" id="ARBA00022729"/>
    </source>
</evidence>